<name>A0A7C8GRS9_9BACI</name>
<feature type="transmembrane region" description="Helical" evidence="6">
    <location>
        <begin position="296"/>
        <end position="329"/>
    </location>
</feature>
<dbReference type="NCBIfam" id="TIGR00361">
    <property type="entry name" value="ComEC_Rec2"/>
    <property type="match status" value="1"/>
</dbReference>
<dbReference type="OrthoDB" id="9761531at2"/>
<dbReference type="InterPro" id="IPR004477">
    <property type="entry name" value="ComEC_N"/>
</dbReference>
<accession>A0A7C8GRS9</accession>
<evidence type="ECO:0000256" key="2">
    <source>
        <dbReference type="ARBA" id="ARBA00022475"/>
    </source>
</evidence>
<dbReference type="EMBL" id="WEID01000090">
    <property type="protein sequence ID" value="KAB8127567.1"/>
    <property type="molecule type" value="Genomic_DNA"/>
</dbReference>
<keyword evidence="2" id="KW-1003">Cell membrane</keyword>
<evidence type="ECO:0000256" key="4">
    <source>
        <dbReference type="ARBA" id="ARBA00022989"/>
    </source>
</evidence>
<evidence type="ECO:0000259" key="7">
    <source>
        <dbReference type="SMART" id="SM00849"/>
    </source>
</evidence>
<dbReference type="InterPro" id="IPR004797">
    <property type="entry name" value="Competence_ComEC/Rec2"/>
</dbReference>
<comment type="caution">
    <text evidence="8">The sequence shown here is derived from an EMBL/GenBank/DDBJ whole genome shotgun (WGS) entry which is preliminary data.</text>
</comment>
<dbReference type="PROSITE" id="PS51257">
    <property type="entry name" value="PROKAR_LIPOPROTEIN"/>
    <property type="match status" value="1"/>
</dbReference>
<proteinExistence type="predicted"/>
<evidence type="ECO:0000256" key="3">
    <source>
        <dbReference type="ARBA" id="ARBA00022692"/>
    </source>
</evidence>
<dbReference type="InterPro" id="IPR036866">
    <property type="entry name" value="RibonucZ/Hydroxyglut_hydro"/>
</dbReference>
<dbReference type="GO" id="GO:0030420">
    <property type="term" value="P:establishment of competence for transformation"/>
    <property type="evidence" value="ECO:0007669"/>
    <property type="project" value="InterPro"/>
</dbReference>
<feature type="domain" description="Metallo-beta-lactamase" evidence="7">
    <location>
        <begin position="496"/>
        <end position="698"/>
    </location>
</feature>
<dbReference type="Gene3D" id="3.60.15.10">
    <property type="entry name" value="Ribonuclease Z/Hydroxyacylglutathione hydrolase-like"/>
    <property type="match status" value="1"/>
</dbReference>
<sequence>MTIKLTGHQWFSIILGCLLIYFIRTKRWTIRFAFVVFAFFLISYVLADPPDNRQTPVQPSSNITLQGRISSDIIHSNTYSSFNFQIKEQNTLIKVYYFPDQESSSDKKVKTLRHGSLCTVNGSFQTDLYASNPGEFDYGEFLSDQGIAGQFVISDMQKTNCEGQSFLQHLYDWRNQLLEQVNQHADSFTYGWINALLFGDRKQLPEATITLFQDWGLSHLLAISGLHVGLLLTCLYFFGLYVIQMTREQMQWIVALILPVYPVIAGAAPSVWRASILALLLILFKKWKVSLHTSSVLSFVFLAMVWTDPSIVNALAFQFSFIVTYAILFSKKIITDEIGNGWIILRISLISLLIILPLQLNAFYQFQPLTVLLNLMVIPYFSLFVLPILLIIICSVWAPFLVRGLSSFFYFIHDNFLQILHFIDQNLSYSWTVGTLPPVYIAVYYGILLVFFILLEKKMKLPAFFIGVLLAVSMMIISALPYFDSNGRITFLDMGQGDAIVVELPYRSGVFLIDAGAKMNRDFTSPSSTVYEQVIRPYLMSRGISRLDAIILSHGDTDHIGSVSYILEDYPVNYLITSSFFDKQTMEEYKHINNDFIYLEAMAGSQITIGDYQLDVLHPTADTGDSNENSLVFSASFGELTWLFTGDIGEESEQMLINMYPDLHTDVLKVAHHGSGTSTSDAFLKATMPQFSIISVGRENRYGHPDQEVVERLEQSGNTILRTDKHGAVTYIFNQRSGTFSTYLPYDTVYKQESGRNK</sequence>
<dbReference type="InterPro" id="IPR035681">
    <property type="entry name" value="ComA-like_MBL"/>
</dbReference>
<dbReference type="Pfam" id="PF00753">
    <property type="entry name" value="Lactamase_B"/>
    <property type="match status" value="1"/>
</dbReference>
<dbReference type="RefSeq" id="WP_153406188.1">
    <property type="nucleotide sequence ID" value="NZ_ML762442.1"/>
</dbReference>
<dbReference type="InterPro" id="IPR025405">
    <property type="entry name" value="DUF4131"/>
</dbReference>
<organism evidence="8 9">
    <name type="scientific">Gracilibacillus oryzae</name>
    <dbReference type="NCBI Taxonomy" id="1672701"/>
    <lineage>
        <taxon>Bacteria</taxon>
        <taxon>Bacillati</taxon>
        <taxon>Bacillota</taxon>
        <taxon>Bacilli</taxon>
        <taxon>Bacillales</taxon>
        <taxon>Bacillaceae</taxon>
        <taxon>Gracilibacillus</taxon>
    </lineage>
</organism>
<dbReference type="GO" id="GO:0005886">
    <property type="term" value="C:plasma membrane"/>
    <property type="evidence" value="ECO:0007669"/>
    <property type="project" value="UniProtKB-SubCell"/>
</dbReference>
<keyword evidence="9" id="KW-1185">Reference proteome</keyword>
<dbReference type="PANTHER" id="PTHR30619:SF7">
    <property type="entry name" value="BETA-LACTAMASE DOMAIN PROTEIN"/>
    <property type="match status" value="1"/>
</dbReference>
<evidence type="ECO:0000313" key="8">
    <source>
        <dbReference type="EMBL" id="KAB8127567.1"/>
    </source>
</evidence>
<feature type="transmembrane region" description="Helical" evidence="6">
    <location>
        <begin position="6"/>
        <end position="23"/>
    </location>
</feature>
<gene>
    <name evidence="8" type="ORF">F9U64_17520</name>
</gene>
<feature type="transmembrane region" description="Helical" evidence="6">
    <location>
        <begin position="255"/>
        <end position="284"/>
    </location>
</feature>
<keyword evidence="3 6" id="KW-0812">Transmembrane</keyword>
<dbReference type="Pfam" id="PF03772">
    <property type="entry name" value="Competence"/>
    <property type="match status" value="1"/>
</dbReference>
<dbReference type="InterPro" id="IPR052159">
    <property type="entry name" value="Competence_DNA_uptake"/>
</dbReference>
<evidence type="ECO:0000313" key="9">
    <source>
        <dbReference type="Proteomes" id="UP000480246"/>
    </source>
</evidence>
<dbReference type="Proteomes" id="UP000480246">
    <property type="component" value="Unassembled WGS sequence"/>
</dbReference>
<feature type="transmembrane region" description="Helical" evidence="6">
    <location>
        <begin position="341"/>
        <end position="360"/>
    </location>
</feature>
<feature type="transmembrane region" description="Helical" evidence="6">
    <location>
        <begin position="220"/>
        <end position="243"/>
    </location>
</feature>
<reference evidence="8 9" key="1">
    <citation type="submission" date="2019-10" db="EMBL/GenBank/DDBJ databases">
        <title>Gracilibacillus sp. nov. isolated from rice seeds.</title>
        <authorList>
            <person name="He S."/>
        </authorList>
    </citation>
    <scope>NUCLEOTIDE SEQUENCE [LARGE SCALE GENOMIC DNA]</scope>
    <source>
        <strain evidence="8 9">TD8</strain>
    </source>
</reference>
<keyword evidence="4 6" id="KW-1133">Transmembrane helix</keyword>
<dbReference type="SUPFAM" id="SSF56281">
    <property type="entry name" value="Metallo-hydrolase/oxidoreductase"/>
    <property type="match status" value="1"/>
</dbReference>
<feature type="transmembrane region" description="Helical" evidence="6">
    <location>
        <begin position="30"/>
        <end position="47"/>
    </location>
</feature>
<dbReference type="PANTHER" id="PTHR30619">
    <property type="entry name" value="DNA INTERNALIZATION/COMPETENCE PROTEIN COMEC/REC2"/>
    <property type="match status" value="1"/>
</dbReference>
<dbReference type="Pfam" id="PF13567">
    <property type="entry name" value="DUF4131"/>
    <property type="match status" value="1"/>
</dbReference>
<dbReference type="AlphaFoldDB" id="A0A7C8GRS9"/>
<comment type="subcellular location">
    <subcellularLocation>
        <location evidence="1">Cell membrane</location>
        <topology evidence="1">Multi-pass membrane protein</topology>
    </subcellularLocation>
</comment>
<evidence type="ECO:0000256" key="1">
    <source>
        <dbReference type="ARBA" id="ARBA00004651"/>
    </source>
</evidence>
<dbReference type="CDD" id="cd07731">
    <property type="entry name" value="ComA-like_MBL-fold"/>
    <property type="match status" value="1"/>
</dbReference>
<feature type="transmembrane region" description="Helical" evidence="6">
    <location>
        <begin position="380"/>
        <end position="400"/>
    </location>
</feature>
<protein>
    <submittedName>
        <fullName evidence="8">DNA internalization-related competence protein ComEC/Rec2</fullName>
    </submittedName>
</protein>
<evidence type="ECO:0000256" key="6">
    <source>
        <dbReference type="SAM" id="Phobius"/>
    </source>
</evidence>
<dbReference type="InterPro" id="IPR001279">
    <property type="entry name" value="Metallo-B-lactamas"/>
</dbReference>
<feature type="transmembrane region" description="Helical" evidence="6">
    <location>
        <begin position="462"/>
        <end position="483"/>
    </location>
</feature>
<evidence type="ECO:0000256" key="5">
    <source>
        <dbReference type="ARBA" id="ARBA00023136"/>
    </source>
</evidence>
<feature type="transmembrane region" description="Helical" evidence="6">
    <location>
        <begin position="435"/>
        <end position="455"/>
    </location>
</feature>
<keyword evidence="5 6" id="KW-0472">Membrane</keyword>
<dbReference type="SMART" id="SM00849">
    <property type="entry name" value="Lactamase_B"/>
    <property type="match status" value="1"/>
</dbReference>
<dbReference type="NCBIfam" id="TIGR00360">
    <property type="entry name" value="ComEC_N-term"/>
    <property type="match status" value="1"/>
</dbReference>